<evidence type="ECO:0000313" key="5">
    <source>
        <dbReference type="Proteomes" id="UP000321947"/>
    </source>
</evidence>
<dbReference type="InterPro" id="IPR036872">
    <property type="entry name" value="CH_dom_sf"/>
</dbReference>
<organism evidence="4 5">
    <name type="scientific">Cucumis melo var. makuwa</name>
    <name type="common">Oriental melon</name>
    <dbReference type="NCBI Taxonomy" id="1194695"/>
    <lineage>
        <taxon>Eukaryota</taxon>
        <taxon>Viridiplantae</taxon>
        <taxon>Streptophyta</taxon>
        <taxon>Embryophyta</taxon>
        <taxon>Tracheophyta</taxon>
        <taxon>Spermatophyta</taxon>
        <taxon>Magnoliopsida</taxon>
        <taxon>eudicotyledons</taxon>
        <taxon>Gunneridae</taxon>
        <taxon>Pentapetalae</taxon>
        <taxon>rosids</taxon>
        <taxon>fabids</taxon>
        <taxon>Cucurbitales</taxon>
        <taxon>Cucurbitaceae</taxon>
        <taxon>Benincaseae</taxon>
        <taxon>Cucumis</taxon>
    </lineage>
</organism>
<evidence type="ECO:0000256" key="1">
    <source>
        <dbReference type="ARBA" id="ARBA00022737"/>
    </source>
</evidence>
<protein>
    <submittedName>
        <fullName evidence="4">Fimbrin-5-like</fullName>
    </submittedName>
</protein>
<keyword evidence="2" id="KW-0009">Actin-binding</keyword>
<dbReference type="PANTHER" id="PTHR19961">
    <property type="entry name" value="FIMBRIN/PLASTIN"/>
    <property type="match status" value="1"/>
</dbReference>
<sequence length="104" mass="11988">MILMCWINKSFCIFFLELLCVVEPRVVNSGVVTKGETEEDKKLNATYIMSVARKLSCSLFLLPEDIIKVGYTALAIRVTWICHPIKHLVEPFWPARFCKNPLEQ</sequence>
<dbReference type="InterPro" id="IPR039959">
    <property type="entry name" value="Fimbrin/Plastin"/>
</dbReference>
<reference evidence="4 5" key="1">
    <citation type="submission" date="2019-08" db="EMBL/GenBank/DDBJ databases">
        <title>Draft genome sequences of two oriental melons (Cucumis melo L. var makuwa).</title>
        <authorList>
            <person name="Kwon S.-Y."/>
        </authorList>
    </citation>
    <scope>NUCLEOTIDE SEQUENCE [LARGE SCALE GENOMIC DNA]</scope>
    <source>
        <strain evidence="5">cv. Chang Bougi</strain>
        <tissue evidence="4">Leaf</tissue>
    </source>
</reference>
<dbReference type="GO" id="GO:0005884">
    <property type="term" value="C:actin filament"/>
    <property type="evidence" value="ECO:0007669"/>
    <property type="project" value="TreeGrafter"/>
</dbReference>
<comment type="caution">
    <text evidence="4">The sequence shown here is derived from an EMBL/GenBank/DDBJ whole genome shotgun (WGS) entry which is preliminary data.</text>
</comment>
<evidence type="ECO:0000256" key="3">
    <source>
        <dbReference type="SAM" id="SignalP"/>
    </source>
</evidence>
<proteinExistence type="predicted"/>
<dbReference type="SUPFAM" id="SSF47576">
    <property type="entry name" value="Calponin-homology domain, CH-domain"/>
    <property type="match status" value="1"/>
</dbReference>
<dbReference type="PANTHER" id="PTHR19961:SF79">
    <property type="entry name" value="FIMBRIN-5"/>
    <property type="match status" value="1"/>
</dbReference>
<gene>
    <name evidence="4" type="ORF">E5676_scaffold506G00250</name>
</gene>
<name>A0A5D3BAW4_CUCMM</name>
<dbReference type="AlphaFoldDB" id="A0A5D3BAW4"/>
<dbReference type="GO" id="GO:0051639">
    <property type="term" value="P:actin filament network formation"/>
    <property type="evidence" value="ECO:0007669"/>
    <property type="project" value="TreeGrafter"/>
</dbReference>
<dbReference type="GO" id="GO:0032432">
    <property type="term" value="C:actin filament bundle"/>
    <property type="evidence" value="ECO:0007669"/>
    <property type="project" value="TreeGrafter"/>
</dbReference>
<feature type="chain" id="PRO_5022708293" evidence="3">
    <location>
        <begin position="25"/>
        <end position="104"/>
    </location>
</feature>
<keyword evidence="1" id="KW-0677">Repeat</keyword>
<dbReference type="GO" id="GO:0051017">
    <property type="term" value="P:actin filament bundle assembly"/>
    <property type="evidence" value="ECO:0007669"/>
    <property type="project" value="InterPro"/>
</dbReference>
<accession>A0A5D3BAW4</accession>
<evidence type="ECO:0000313" key="4">
    <source>
        <dbReference type="EMBL" id="TYJ96980.1"/>
    </source>
</evidence>
<dbReference type="EMBL" id="SSTD01019069">
    <property type="protein sequence ID" value="TYJ96980.1"/>
    <property type="molecule type" value="Genomic_DNA"/>
</dbReference>
<keyword evidence="3" id="KW-0732">Signal</keyword>
<evidence type="ECO:0000256" key="2">
    <source>
        <dbReference type="ARBA" id="ARBA00023203"/>
    </source>
</evidence>
<dbReference type="Gene3D" id="1.10.418.10">
    <property type="entry name" value="Calponin-like domain"/>
    <property type="match status" value="1"/>
</dbReference>
<dbReference type="GO" id="GO:0051015">
    <property type="term" value="F:actin filament binding"/>
    <property type="evidence" value="ECO:0007669"/>
    <property type="project" value="InterPro"/>
</dbReference>
<feature type="signal peptide" evidence="3">
    <location>
        <begin position="1"/>
        <end position="24"/>
    </location>
</feature>
<dbReference type="GO" id="GO:0005737">
    <property type="term" value="C:cytoplasm"/>
    <property type="evidence" value="ECO:0007669"/>
    <property type="project" value="TreeGrafter"/>
</dbReference>
<dbReference type="Proteomes" id="UP000321947">
    <property type="component" value="Unassembled WGS sequence"/>
</dbReference>